<comment type="caution">
    <text evidence="2">The sequence shown here is derived from an EMBL/GenBank/DDBJ whole genome shotgun (WGS) entry which is preliminary data.</text>
</comment>
<protein>
    <submittedName>
        <fullName evidence="2">Uncharacterized protein</fullName>
    </submittedName>
</protein>
<reference evidence="2 3" key="1">
    <citation type="submission" date="2023-02" db="EMBL/GenBank/DDBJ databases">
        <title>LHISI_Scaffold_Assembly.</title>
        <authorList>
            <person name="Stuart O.P."/>
            <person name="Cleave R."/>
            <person name="Magrath M.J.L."/>
            <person name="Mikheyev A.S."/>
        </authorList>
    </citation>
    <scope>NUCLEOTIDE SEQUENCE [LARGE SCALE GENOMIC DNA]</scope>
    <source>
        <strain evidence="2">Daus_M_001</strain>
        <tissue evidence="2">Leg muscle</tissue>
    </source>
</reference>
<dbReference type="EMBL" id="JARBHB010000011">
    <property type="protein sequence ID" value="KAJ8872688.1"/>
    <property type="molecule type" value="Genomic_DNA"/>
</dbReference>
<evidence type="ECO:0000313" key="2">
    <source>
        <dbReference type="EMBL" id="KAJ8872688.1"/>
    </source>
</evidence>
<evidence type="ECO:0000256" key="1">
    <source>
        <dbReference type="SAM" id="MobiDB-lite"/>
    </source>
</evidence>
<sequence>MCALATGDMACNTVDGWVVLVRSRVCLRTISAGLTVRERCVVARPRSRSEGSDTGENPRENPHTCGIVGHDSHLRKSGVTRSGIEPAGVGSDDLVRGHHQTIPLKSTAGGRNVVQFWNAENVFAQLGCSLHHIFCPRPEQVRLLRVVDGRHVFGRRAFNRDGDPVTAFDRADMFISFDRPLAGDGGTLVWRPSGNVYSIDPSDRRRADREATSRREIYDCEYQAVKSAAGRLDIGLDATGAHVREHKKEGISGARKCLRAGFCARRTWNGVVKRTPHQPFSGDRRIGGWERAQVSRPPSAGGPGGRALPPPLPNPGENCEAMGMSGRVEPGSRAGGVGHILACARPVYPVSLANCFSTSHFTPSPWCSTVFPSSCDAVPFSNGAITPNCPLPTAPREGGRILRNGARAGEYEAASECKGGGNGKTTEKTHRPAASFGMIPTCDNSGTTPPGIEFGSPGGGGGEFSNHYTTAAPTTTRKFLRENPEVISPPASGEQRICLIVHANHIEVIDDGVATAYLLHVYQSDVIIRVGPWADILSATRGWWTSAHYKGFSSNRLGILTSAFFAPDALPAKRIRLFAPGRRDRRLRRAKATPIVYTFSSSHVSPPLKVTWPGGSLVWDRFLARTRTGFVIRRGPLSTAPRFPSHTVGHIVAGATPIHLLLVLYVCSRYYSSIDGRSFPPPPPVQYKTSSRPHATRVYCTLGSHVEGGPDDAAGGRVFSGIARFSRPCIAVLLSLRLVSPSPALETSLLKDVQISPLPSNHARILCALSFTCDFCNFARGTGSNRLAPDRDDYPRYGCARRACITPQAPRGGPLSASAQLVPGNALLPLEILKAPPHLLNTFPATIHVLIPRGKQKFSASNILRPKGVGEGGGGCRGIDNAPWGKGRVMVADHLPRHFQGEGFLCPRLKGVGYLAVETRCSTRSTTETLHASSARRSAGASGVRVNVVLIGPALPFLKRAKNIQVGGALKIEMCERAYAGVPMKHCTITAISYDYLLHRRWLSPRIPPARPLRLWSHRNGEEKIGWPALRRDQLEPGELPSAVLIKFDDPAITTNQRLQTALLNNSSGTLTKELAVQNRCSWAGDRSGAAFDRGIRSGIGCSRVVSGLSRLYDSGVKESSVYLPLFPAFEVKEGDIVARINSGGIGRRVIKESLNDRRAMILSGFEAIKACRCAFFHMAP</sequence>
<feature type="region of interest" description="Disordered" evidence="1">
    <location>
        <begin position="45"/>
        <end position="69"/>
    </location>
</feature>
<name>A0ABQ9GKY4_9NEOP</name>
<evidence type="ECO:0000313" key="3">
    <source>
        <dbReference type="Proteomes" id="UP001159363"/>
    </source>
</evidence>
<proteinExistence type="predicted"/>
<feature type="compositionally biased region" description="Basic and acidic residues" evidence="1">
    <location>
        <begin position="45"/>
        <end position="62"/>
    </location>
</feature>
<accession>A0ABQ9GKY4</accession>
<feature type="region of interest" description="Disordered" evidence="1">
    <location>
        <begin position="274"/>
        <end position="327"/>
    </location>
</feature>
<gene>
    <name evidence="2" type="ORF">PR048_026301</name>
</gene>
<dbReference type="Proteomes" id="UP001159363">
    <property type="component" value="Chromosome 10"/>
</dbReference>
<keyword evidence="3" id="KW-1185">Reference proteome</keyword>
<organism evidence="2 3">
    <name type="scientific">Dryococelus australis</name>
    <dbReference type="NCBI Taxonomy" id="614101"/>
    <lineage>
        <taxon>Eukaryota</taxon>
        <taxon>Metazoa</taxon>
        <taxon>Ecdysozoa</taxon>
        <taxon>Arthropoda</taxon>
        <taxon>Hexapoda</taxon>
        <taxon>Insecta</taxon>
        <taxon>Pterygota</taxon>
        <taxon>Neoptera</taxon>
        <taxon>Polyneoptera</taxon>
        <taxon>Phasmatodea</taxon>
        <taxon>Verophasmatodea</taxon>
        <taxon>Anareolatae</taxon>
        <taxon>Phasmatidae</taxon>
        <taxon>Eurycanthinae</taxon>
        <taxon>Dryococelus</taxon>
    </lineage>
</organism>